<proteinExistence type="predicted"/>
<dbReference type="Pfam" id="PF18701">
    <property type="entry name" value="DUF5641"/>
    <property type="match status" value="1"/>
</dbReference>
<dbReference type="InterPro" id="IPR008042">
    <property type="entry name" value="Retrotrans_Pao"/>
</dbReference>
<dbReference type="PROSITE" id="PS50994">
    <property type="entry name" value="INTEGRASE"/>
    <property type="match status" value="1"/>
</dbReference>
<dbReference type="SUPFAM" id="SSF53098">
    <property type="entry name" value="Ribonuclease H-like"/>
    <property type="match status" value="1"/>
</dbReference>
<dbReference type="Gene3D" id="3.30.420.10">
    <property type="entry name" value="Ribonuclease H-like superfamily/Ribonuclease H"/>
    <property type="match status" value="1"/>
</dbReference>
<organism evidence="2 3">
    <name type="scientific">Photinus pyralis</name>
    <name type="common">Common eastern firefly</name>
    <name type="synonym">Lampyris pyralis</name>
    <dbReference type="NCBI Taxonomy" id="7054"/>
    <lineage>
        <taxon>Eukaryota</taxon>
        <taxon>Metazoa</taxon>
        <taxon>Ecdysozoa</taxon>
        <taxon>Arthropoda</taxon>
        <taxon>Hexapoda</taxon>
        <taxon>Insecta</taxon>
        <taxon>Pterygota</taxon>
        <taxon>Neoptera</taxon>
        <taxon>Endopterygota</taxon>
        <taxon>Coleoptera</taxon>
        <taxon>Polyphaga</taxon>
        <taxon>Elateriformia</taxon>
        <taxon>Elateroidea</taxon>
        <taxon>Lampyridae</taxon>
        <taxon>Lampyrinae</taxon>
        <taxon>Photinus</taxon>
    </lineage>
</organism>
<evidence type="ECO:0000259" key="1">
    <source>
        <dbReference type="PROSITE" id="PS50994"/>
    </source>
</evidence>
<accession>A0A5N4APM1</accession>
<dbReference type="InterPro" id="IPR036397">
    <property type="entry name" value="RNaseH_sf"/>
</dbReference>
<dbReference type="InterPro" id="IPR012337">
    <property type="entry name" value="RNaseH-like_sf"/>
</dbReference>
<dbReference type="GO" id="GO:0042575">
    <property type="term" value="C:DNA polymerase complex"/>
    <property type="evidence" value="ECO:0007669"/>
    <property type="project" value="UniProtKB-ARBA"/>
</dbReference>
<dbReference type="EMBL" id="VVIM01000005">
    <property type="protein sequence ID" value="KAB0799264.1"/>
    <property type="molecule type" value="Genomic_DNA"/>
</dbReference>
<name>A0A5N4APM1_PHOPY</name>
<evidence type="ECO:0000313" key="3">
    <source>
        <dbReference type="Proteomes" id="UP000327044"/>
    </source>
</evidence>
<dbReference type="Proteomes" id="UP000327044">
    <property type="component" value="Unassembled WGS sequence"/>
</dbReference>
<gene>
    <name evidence="2" type="ORF">PPYR_07144</name>
</gene>
<sequence>MDDFLSGSSSESEAIGVRTQLQDMLQSTGFHICKWSSNSRKVLQSIPDHLRAIEDELKIDTTDTVKTLGLVWHPSSDTFNFKSTPFNEKVTKRTTLSDIAKLFDPLGFVSPIVILAKLFMQLLWTEEVDWDEQLPNSLMVKWLHIKHNLQEVSCIRVPRCIVTTDTPKQFHLFGFSDASSQAYGACLYLIVIYENETITSRLILSKSKVAPLKTQSIPKLELCGFLMLSDLLESIKKTLNLSLTSIKAFTDSTIVRFWCRKESFHWKVFVANRVAKVRNILKQEEIHHVPTDQNPADLISRGVETSILKESELWWHGPQSLIRQLLYDNEIKTDPILTSEDEKQIQGEQKPHLEKAVRVLAYVQRFIINVRNIAARELRWQRYLKYSELFAAKLLFARQAQLQEYEEETLYLQKGFTIAKSSKLLSCNPFYDVKNQVLRVGGRLEHSDLPFSRKHPIILPPMHRFTRLLFESQHRFLLHAGPSFLLSHVRRQWWPINGKRVATSVYRKCVKCFHVNPTDNCGQLMGNLPASRVCRPSKVFINSGCDYAGPFFVLQHHGKRCKTFSKAYVALFVCMATKAVHLEVVTDTRTEKYIAALRRFIAVRGKVAEMNCDNGSNFHGADSEMKDFRQMLNSVKTKEALEKTFSEDGIKFNYIPGNSPHMRGLWESNVKAVKYHMKRIIGNSKLNFEEFYTLIKQIEACLNSRPLCKLTDDPDDMQILTSGHFITGDSMVAIPEPDYTTVPCNRLKRFQLVQSMFQNFWNIYRNIVFGDLQVRTKWKQPKENLKTGDLVLVKDDNQPPLQW</sequence>
<dbReference type="GO" id="GO:0071897">
    <property type="term" value="P:DNA biosynthetic process"/>
    <property type="evidence" value="ECO:0007669"/>
    <property type="project" value="UniProtKB-ARBA"/>
</dbReference>
<dbReference type="GO" id="GO:0015074">
    <property type="term" value="P:DNA integration"/>
    <property type="evidence" value="ECO:0007669"/>
    <property type="project" value="InterPro"/>
</dbReference>
<feature type="domain" description="Integrase catalytic" evidence="1">
    <location>
        <begin position="532"/>
        <end position="724"/>
    </location>
</feature>
<dbReference type="SUPFAM" id="SSF56672">
    <property type="entry name" value="DNA/RNA polymerases"/>
    <property type="match status" value="1"/>
</dbReference>
<protein>
    <recommendedName>
        <fullName evidence="1">Integrase catalytic domain-containing protein</fullName>
    </recommendedName>
</protein>
<reference evidence="2 3" key="1">
    <citation type="journal article" date="2018" name="Elife">
        <title>Firefly genomes illuminate parallel origins of bioluminescence in beetles.</title>
        <authorList>
            <person name="Fallon T.R."/>
            <person name="Lower S.E."/>
            <person name="Chang C.H."/>
            <person name="Bessho-Uehara M."/>
            <person name="Martin G.J."/>
            <person name="Bewick A.J."/>
            <person name="Behringer M."/>
            <person name="Debat H.J."/>
            <person name="Wong I."/>
            <person name="Day J.C."/>
            <person name="Suvorov A."/>
            <person name="Silva C.J."/>
            <person name="Stanger-Hall K.F."/>
            <person name="Hall D.W."/>
            <person name="Schmitz R.J."/>
            <person name="Nelson D.R."/>
            <person name="Lewis S.M."/>
            <person name="Shigenobu S."/>
            <person name="Bybee S.M."/>
            <person name="Larracuente A.M."/>
            <person name="Oba Y."/>
            <person name="Weng J.K."/>
        </authorList>
    </citation>
    <scope>NUCLEOTIDE SEQUENCE [LARGE SCALE GENOMIC DNA]</scope>
    <source>
        <strain evidence="2">1611_PpyrPB1</strain>
        <tissue evidence="2">Whole body</tissue>
    </source>
</reference>
<dbReference type="InterPro" id="IPR043502">
    <property type="entry name" value="DNA/RNA_pol_sf"/>
</dbReference>
<dbReference type="InterPro" id="IPR001584">
    <property type="entry name" value="Integrase_cat-core"/>
</dbReference>
<keyword evidence="3" id="KW-1185">Reference proteome</keyword>
<dbReference type="GO" id="GO:0003676">
    <property type="term" value="F:nucleic acid binding"/>
    <property type="evidence" value="ECO:0007669"/>
    <property type="project" value="InterPro"/>
</dbReference>
<evidence type="ECO:0000313" key="2">
    <source>
        <dbReference type="EMBL" id="KAB0799264.1"/>
    </source>
</evidence>
<dbReference type="AlphaFoldDB" id="A0A5N4APM1"/>
<dbReference type="InterPro" id="IPR040676">
    <property type="entry name" value="DUF5641"/>
</dbReference>
<dbReference type="Pfam" id="PF05380">
    <property type="entry name" value="Peptidase_A17"/>
    <property type="match status" value="1"/>
</dbReference>
<comment type="caution">
    <text evidence="2">The sequence shown here is derived from an EMBL/GenBank/DDBJ whole genome shotgun (WGS) entry which is preliminary data.</text>
</comment>
<dbReference type="PANTHER" id="PTHR47331">
    <property type="entry name" value="PHD-TYPE DOMAIN-CONTAINING PROTEIN"/>
    <property type="match status" value="1"/>
</dbReference>
<dbReference type="InParanoid" id="A0A5N4APM1"/>